<reference evidence="2" key="1">
    <citation type="submission" date="2020-05" db="EMBL/GenBank/DDBJ databases">
        <authorList>
            <person name="Chiriac C."/>
            <person name="Salcher M."/>
            <person name="Ghai R."/>
            <person name="Kavagutti S V."/>
        </authorList>
    </citation>
    <scope>NUCLEOTIDE SEQUENCE</scope>
</reference>
<name>A0A6J5RL49_9CAUD</name>
<organism evidence="2">
    <name type="scientific">uncultured Caudovirales phage</name>
    <dbReference type="NCBI Taxonomy" id="2100421"/>
    <lineage>
        <taxon>Viruses</taxon>
        <taxon>Duplodnaviria</taxon>
        <taxon>Heunggongvirae</taxon>
        <taxon>Uroviricota</taxon>
        <taxon>Caudoviricetes</taxon>
        <taxon>Peduoviridae</taxon>
        <taxon>Maltschvirus</taxon>
        <taxon>Maltschvirus maltsch</taxon>
    </lineage>
</organism>
<accession>A0A6J5RL49</accession>
<dbReference type="EMBL" id="LR797193">
    <property type="protein sequence ID" value="CAB4192975.1"/>
    <property type="molecule type" value="Genomic_DNA"/>
</dbReference>
<proteinExistence type="predicted"/>
<gene>
    <name evidence="2" type="ORF">UFOVP1246_17</name>
</gene>
<protein>
    <submittedName>
        <fullName evidence="2">Uncharacterized protein</fullName>
    </submittedName>
</protein>
<feature type="region of interest" description="Disordered" evidence="1">
    <location>
        <begin position="64"/>
        <end position="94"/>
    </location>
</feature>
<evidence type="ECO:0000256" key="1">
    <source>
        <dbReference type="SAM" id="MobiDB-lite"/>
    </source>
</evidence>
<sequence length="94" mass="10495">MITPEIITRDESRGLTFFIAELQTDKTYAVFSIFDIEASENKAATLEFIGGSVNEALEAMKIALRPQKKSKDTSATEDEEEQNAPSKRKRISVP</sequence>
<evidence type="ECO:0000313" key="2">
    <source>
        <dbReference type="EMBL" id="CAB4192975.1"/>
    </source>
</evidence>